<reference evidence="3" key="2">
    <citation type="submission" date="2022-01" db="EMBL/GenBank/DDBJ databases">
        <authorList>
            <person name="Yamashiro T."/>
            <person name="Shiraishi A."/>
            <person name="Satake H."/>
            <person name="Nakayama K."/>
        </authorList>
    </citation>
    <scope>NUCLEOTIDE SEQUENCE</scope>
</reference>
<comment type="caution">
    <text evidence="3">The sequence shown here is derived from an EMBL/GenBank/DDBJ whole genome shotgun (WGS) entry which is preliminary data.</text>
</comment>
<evidence type="ECO:0000313" key="4">
    <source>
        <dbReference type="Proteomes" id="UP001151760"/>
    </source>
</evidence>
<keyword evidence="4" id="KW-1185">Reference proteome</keyword>
<feature type="compositionally biased region" description="Basic and acidic residues" evidence="1">
    <location>
        <begin position="357"/>
        <end position="369"/>
    </location>
</feature>
<evidence type="ECO:0000256" key="1">
    <source>
        <dbReference type="SAM" id="MobiDB-lite"/>
    </source>
</evidence>
<proteinExistence type="predicted"/>
<feature type="region of interest" description="Disordered" evidence="1">
    <location>
        <begin position="342"/>
        <end position="390"/>
    </location>
</feature>
<evidence type="ECO:0000259" key="2">
    <source>
        <dbReference type="Pfam" id="PF26133"/>
    </source>
</evidence>
<dbReference type="Pfam" id="PF26133">
    <property type="entry name" value="DUF8039"/>
    <property type="match status" value="1"/>
</dbReference>
<gene>
    <name evidence="3" type="ORF">Tco_1092002</name>
</gene>
<feature type="compositionally biased region" description="Polar residues" evidence="1">
    <location>
        <begin position="342"/>
        <end position="355"/>
    </location>
</feature>
<dbReference type="InterPro" id="IPR058352">
    <property type="entry name" value="DUF8039"/>
</dbReference>
<accession>A0ABQ5I9W5</accession>
<dbReference type="PANTHER" id="PTHR33018:SF37">
    <property type="entry name" value="TRANSPOSASE TNP1_EN_SPM-LIKE DOMAIN-CONTAINING PROTEIN"/>
    <property type="match status" value="1"/>
</dbReference>
<dbReference type="EMBL" id="BQNB010020485">
    <property type="protein sequence ID" value="GJT96484.1"/>
    <property type="molecule type" value="Genomic_DNA"/>
</dbReference>
<dbReference type="PANTHER" id="PTHR33018">
    <property type="entry name" value="OS10G0338966 PROTEIN-RELATED"/>
    <property type="match status" value="1"/>
</dbReference>
<name>A0ABQ5I9W5_9ASTR</name>
<sequence length="611" mass="70017">MDPPQPRPRRGINRIQDLSVGESVEFNQFGLAVGKWQYLYGKYIGTRTRRLISILKNNWKDVTKEEKNFLWSDIKAHFRLENDDVKKRTLVSCGNKWKAFKTKLRVKFMMKRVSPCMKWTFIQPNVWEEFCQKENTPEKNKLRAQASERGKKHISRPRLGPKGYRGFEQQWQEERNDPDKATELHLIPDIRGSNYCLARAPRDKNGIKPLPADLIDVSKNLVQATRELAQASNESKAGVDPLIMVLGPEHGGRTRGVGCDIGYKKGIEGYVRKKRTYEQRKDIEEIRTEVRQQMKEELKSSDFWDEMRAELKVELQNEMHSEQNLLSPREDEQMKDTWIETFSPTQEGNHSSTKSIGRKEQQGEQKESISTRQVNVPSSVQRRSNVSSTTSIIREEHQGEQNESISTRQVDVLSSVQRRSTLSSTTSMGKLQFIKEETACCLFTPSSVLAGERVACATARVFPIGDGILHHKKLLNGHMKVSVIKVVDNYKNMGLPVPDDEIPNLESAVNGFIQWPIAAIARFTVEKEKAANRKSLQALEDEILLNRPQSVIDGYNKWMSRGDCASPYDIVVNKKVFRQSDESYFAINATDIIELLTYEELECGILTLFSM</sequence>
<organism evidence="3 4">
    <name type="scientific">Tanacetum coccineum</name>
    <dbReference type="NCBI Taxonomy" id="301880"/>
    <lineage>
        <taxon>Eukaryota</taxon>
        <taxon>Viridiplantae</taxon>
        <taxon>Streptophyta</taxon>
        <taxon>Embryophyta</taxon>
        <taxon>Tracheophyta</taxon>
        <taxon>Spermatophyta</taxon>
        <taxon>Magnoliopsida</taxon>
        <taxon>eudicotyledons</taxon>
        <taxon>Gunneridae</taxon>
        <taxon>Pentapetalae</taxon>
        <taxon>asterids</taxon>
        <taxon>campanulids</taxon>
        <taxon>Asterales</taxon>
        <taxon>Asteraceae</taxon>
        <taxon>Asteroideae</taxon>
        <taxon>Anthemideae</taxon>
        <taxon>Anthemidinae</taxon>
        <taxon>Tanacetum</taxon>
    </lineage>
</organism>
<protein>
    <recommendedName>
        <fullName evidence="2">DUF8039 domain-containing protein</fullName>
    </recommendedName>
</protein>
<reference evidence="3" key="1">
    <citation type="journal article" date="2022" name="Int. J. Mol. Sci.">
        <title>Draft Genome of Tanacetum Coccineum: Genomic Comparison of Closely Related Tanacetum-Family Plants.</title>
        <authorList>
            <person name="Yamashiro T."/>
            <person name="Shiraishi A."/>
            <person name="Nakayama K."/>
            <person name="Satake H."/>
        </authorList>
    </citation>
    <scope>NUCLEOTIDE SEQUENCE</scope>
</reference>
<feature type="domain" description="DUF8039" evidence="2">
    <location>
        <begin position="432"/>
        <end position="520"/>
    </location>
</feature>
<evidence type="ECO:0000313" key="3">
    <source>
        <dbReference type="EMBL" id="GJT96484.1"/>
    </source>
</evidence>
<feature type="compositionally biased region" description="Polar residues" evidence="1">
    <location>
        <begin position="370"/>
        <end position="390"/>
    </location>
</feature>
<dbReference type="Proteomes" id="UP001151760">
    <property type="component" value="Unassembled WGS sequence"/>
</dbReference>